<dbReference type="NCBIfam" id="NF007758">
    <property type="entry name" value="PRK10439.1"/>
    <property type="match status" value="1"/>
</dbReference>
<dbReference type="InterPro" id="IPR021764">
    <property type="entry name" value="Enterochelin_esterase_N"/>
</dbReference>
<dbReference type="Pfam" id="PF11806">
    <property type="entry name" value="Enterochelin_N"/>
    <property type="match status" value="1"/>
</dbReference>
<proteinExistence type="inferred from homology"/>
<dbReference type="GO" id="GO:0005737">
    <property type="term" value="C:cytoplasm"/>
    <property type="evidence" value="ECO:0007669"/>
    <property type="project" value="UniProtKB-SubCell"/>
</dbReference>
<dbReference type="AlphaFoldDB" id="A0AAJ2VT06"/>
<evidence type="ECO:0000256" key="1">
    <source>
        <dbReference type="ARBA" id="ARBA00004496"/>
    </source>
</evidence>
<dbReference type="InterPro" id="IPR013783">
    <property type="entry name" value="Ig-like_fold"/>
</dbReference>
<dbReference type="Gene3D" id="3.40.50.1820">
    <property type="entry name" value="alpha/beta hydrolase"/>
    <property type="match status" value="1"/>
</dbReference>
<dbReference type="Pfam" id="PF00756">
    <property type="entry name" value="Esterase"/>
    <property type="match status" value="1"/>
</dbReference>
<evidence type="ECO:0000313" key="6">
    <source>
        <dbReference type="EMBL" id="MDX6030268.1"/>
    </source>
</evidence>
<name>A0AAJ2VT06_9ENTR</name>
<dbReference type="InterPro" id="IPR000801">
    <property type="entry name" value="Esterase-like"/>
</dbReference>
<dbReference type="Gene3D" id="2.60.40.10">
    <property type="entry name" value="Immunoglobulins"/>
    <property type="match status" value="1"/>
</dbReference>
<comment type="caution">
    <text evidence="6">The sequence shown here is derived from an EMBL/GenBank/DDBJ whole genome shotgun (WGS) entry which is preliminary data.</text>
</comment>
<dbReference type="PANTHER" id="PTHR48098">
    <property type="entry name" value="ENTEROCHELIN ESTERASE-RELATED"/>
    <property type="match status" value="1"/>
</dbReference>
<dbReference type="GO" id="GO:0008849">
    <property type="term" value="F:enterochelin esterase activity"/>
    <property type="evidence" value="ECO:0007669"/>
    <property type="project" value="InterPro"/>
</dbReference>
<dbReference type="EMBL" id="JAWXRC010000017">
    <property type="protein sequence ID" value="MDX6030268.1"/>
    <property type="molecule type" value="Genomic_DNA"/>
</dbReference>
<organism evidence="6 7">
    <name type="scientific">Scandinavium lactucae</name>
    <dbReference type="NCBI Taxonomy" id="3095028"/>
    <lineage>
        <taxon>Bacteria</taxon>
        <taxon>Pseudomonadati</taxon>
        <taxon>Pseudomonadota</taxon>
        <taxon>Gammaproteobacteria</taxon>
        <taxon>Enterobacterales</taxon>
        <taxon>Enterobacteriaceae</taxon>
        <taxon>Scandinavium</taxon>
    </lineage>
</organism>
<sequence>MAETVTTGSAAWWQRIDGPQWRREGALCHVTFYWRDPAGSESHSTTKRVWIYITGVTDHHQNAVPQTLSRLPGTDVWQWQTRLPASWRGSYCFIPCEHDDDFSPALFNGHAPDRQLLREGWRKLLPQAIADPLNRHSWRGGRGHAVSALSLPDAPIQPGWDLPEVAHNPPLCIDWRSQRLGNVRRVWIYTTGDNASPDRPLALLLDGQFWAESMPVWSPLARLTCEGQLPPAVYILIDAIDSAHRSAELPCNTDFWQALQTELLPQIQRLAPHSECPGHTLVAGQSFGGLAAMFAGLNWPQRFGCVLSQSGSYWWPTRGDRRGGVIPEKLSRGEFSPHGLRIWLEAGRREPVIFEANQALLQQLDKHQQPVFWRQVDGGHDALCWRGGLTAGLIALWQPLLDA</sequence>
<protein>
    <submittedName>
        <fullName evidence="6">Enterochelin esterase</fullName>
        <ecNumber evidence="6">3.1.1.-</ecNumber>
    </submittedName>
</protein>
<dbReference type="GO" id="GO:0006826">
    <property type="term" value="P:iron ion transport"/>
    <property type="evidence" value="ECO:0007669"/>
    <property type="project" value="InterPro"/>
</dbReference>
<reference evidence="6" key="1">
    <citation type="submission" date="2023-11" db="EMBL/GenBank/DDBJ databases">
        <title>Scandinavium wanjuensis sp. nov., isolated from lettuce South Korea.</title>
        <authorList>
            <person name="Park J."/>
            <person name="Park S."/>
            <person name="Oh K.K."/>
            <person name="Cho G.S."/>
            <person name="Franz C.M.A.P."/>
        </authorList>
    </citation>
    <scope>NUCLEOTIDE SEQUENCE</scope>
    <source>
        <strain evidence="6">V105_12</strain>
    </source>
</reference>
<comment type="subcellular location">
    <subcellularLocation>
        <location evidence="1">Cytoplasm</location>
    </subcellularLocation>
</comment>
<keyword evidence="2" id="KW-0963">Cytoplasm</keyword>
<evidence type="ECO:0000256" key="4">
    <source>
        <dbReference type="ARBA" id="ARBA00024201"/>
    </source>
</evidence>
<comment type="similarity">
    <text evidence="4">Belongs to the Fes family.</text>
</comment>
<evidence type="ECO:0000256" key="3">
    <source>
        <dbReference type="ARBA" id="ARBA00022801"/>
    </source>
</evidence>
<dbReference type="PANTHER" id="PTHR48098:SF3">
    <property type="entry name" value="IRON(III) ENTEROBACTIN ESTERASE"/>
    <property type="match status" value="1"/>
</dbReference>
<evidence type="ECO:0000259" key="5">
    <source>
        <dbReference type="Pfam" id="PF11806"/>
    </source>
</evidence>
<evidence type="ECO:0000256" key="2">
    <source>
        <dbReference type="ARBA" id="ARBA00022490"/>
    </source>
</evidence>
<accession>A0AAJ2VT06</accession>
<dbReference type="InterPro" id="IPR050583">
    <property type="entry name" value="Mycobacterial_A85_antigen"/>
</dbReference>
<dbReference type="RefSeq" id="WP_319626882.1">
    <property type="nucleotide sequence ID" value="NZ_JAWXRB010000001.1"/>
</dbReference>
<gene>
    <name evidence="6" type="primary">fes</name>
    <name evidence="6" type="ORF">SIL20_01895</name>
</gene>
<dbReference type="SUPFAM" id="SSF81296">
    <property type="entry name" value="E set domains"/>
    <property type="match status" value="1"/>
</dbReference>
<dbReference type="InterPro" id="IPR029058">
    <property type="entry name" value="AB_hydrolase_fold"/>
</dbReference>
<dbReference type="SUPFAM" id="SSF53474">
    <property type="entry name" value="alpha/beta-Hydrolases"/>
    <property type="match status" value="1"/>
</dbReference>
<dbReference type="GO" id="GO:0005506">
    <property type="term" value="F:iron ion binding"/>
    <property type="evidence" value="ECO:0007669"/>
    <property type="project" value="InterPro"/>
</dbReference>
<dbReference type="EC" id="3.1.1.-" evidence="6"/>
<keyword evidence="3 6" id="KW-0378">Hydrolase</keyword>
<dbReference type="Proteomes" id="UP001282336">
    <property type="component" value="Unassembled WGS sequence"/>
</dbReference>
<evidence type="ECO:0000313" key="7">
    <source>
        <dbReference type="Proteomes" id="UP001282336"/>
    </source>
</evidence>
<feature type="domain" description="Enterochelin esterase N-terminal" evidence="5">
    <location>
        <begin position="30"/>
        <end position="160"/>
    </location>
</feature>
<dbReference type="InterPro" id="IPR014756">
    <property type="entry name" value="Ig_E-set"/>
</dbReference>